<dbReference type="PROSITE" id="PS51186">
    <property type="entry name" value="GNAT"/>
    <property type="match status" value="1"/>
</dbReference>
<sequence>MSQIRLLTEQDYEQSLRLSQYAFQYELTEEQKEIRKQRMDEEDIWGDFENGQLTAKLHVLPLHVVIHKQSFLMGGIAGVATWPEYRREGKVAELLKVALEEMRKKQQTISFLHPFQISFYRRFGWELFALYKKLTIEQKDLRFLPMAHGRMERVEKEALFQTIHPIYEEFSHRYNGMLQRTMRWWEQKILTKDTHAVVYVNQNNERRGYMLYQMKNRHMDVQEMVALDSEAKRALWNFICQHDSMADKVTIITAADDPLPYLLHNPRITQEIVPYFMARIVDMEKLLQQYPFKRIQEPLFFYIYDEYAPWNTGFYQLSNEGVKVFRKEQGKEACVHPPKRGLQLDINTAAALLLGYERPLAFYEMGKLGGRKEDVEKLEAILPYRTSFFMDFF</sequence>
<dbReference type="Pfam" id="PF13527">
    <property type="entry name" value="Acetyltransf_9"/>
    <property type="match status" value="1"/>
</dbReference>
<dbReference type="RefSeq" id="WP_181555204.1">
    <property type="nucleotide sequence ID" value="NZ_JACDUT010000002.1"/>
</dbReference>
<feature type="domain" description="N-acetyltransferase" evidence="1">
    <location>
        <begin position="2"/>
        <end position="142"/>
    </location>
</feature>
<evidence type="ECO:0000313" key="2">
    <source>
        <dbReference type="EMBL" id="MBA2874288.1"/>
    </source>
</evidence>
<dbReference type="InterPro" id="IPR016181">
    <property type="entry name" value="Acyl_CoA_acyltransferase"/>
</dbReference>
<dbReference type="AlphaFoldDB" id="A0A7V9Z5E4"/>
<dbReference type="Pfam" id="PF17668">
    <property type="entry name" value="Acetyltransf_17"/>
    <property type="match status" value="1"/>
</dbReference>
<keyword evidence="3" id="KW-1185">Reference proteome</keyword>
<dbReference type="InterPro" id="IPR036527">
    <property type="entry name" value="SCP2_sterol-bd_dom_sf"/>
</dbReference>
<dbReference type="PANTHER" id="PTHR37817:SF1">
    <property type="entry name" value="N-ACETYLTRANSFERASE EIS"/>
    <property type="match status" value="1"/>
</dbReference>
<dbReference type="PANTHER" id="PTHR37817">
    <property type="entry name" value="N-ACETYLTRANSFERASE EIS"/>
    <property type="match status" value="1"/>
</dbReference>
<accession>A0A7V9Z5E4</accession>
<proteinExistence type="predicted"/>
<protein>
    <submittedName>
        <fullName evidence="2">Putative acetyltransferase</fullName>
    </submittedName>
</protein>
<comment type="caution">
    <text evidence="2">The sequence shown here is derived from an EMBL/GenBank/DDBJ whole genome shotgun (WGS) entry which is preliminary data.</text>
</comment>
<dbReference type="InterPro" id="IPR051554">
    <property type="entry name" value="Acetyltransferase_Eis"/>
</dbReference>
<keyword evidence="2" id="KW-0808">Transferase</keyword>
<name>A0A7V9Z5E4_9BACL</name>
<dbReference type="InterPro" id="IPR041380">
    <property type="entry name" value="Acetyltransf_17"/>
</dbReference>
<dbReference type="GO" id="GO:0034069">
    <property type="term" value="F:aminoglycoside N-acetyltransferase activity"/>
    <property type="evidence" value="ECO:0007669"/>
    <property type="project" value="TreeGrafter"/>
</dbReference>
<organism evidence="2 3">
    <name type="scientific">Thermaerobacillus caldiproteolyticus</name>
    <dbReference type="NCBI Taxonomy" id="247480"/>
    <lineage>
        <taxon>Bacteria</taxon>
        <taxon>Bacillati</taxon>
        <taxon>Bacillota</taxon>
        <taxon>Bacilli</taxon>
        <taxon>Bacillales</taxon>
        <taxon>Anoxybacillaceae</taxon>
        <taxon>Thermaerobacillus</taxon>
    </lineage>
</organism>
<dbReference type="Proteomes" id="UP000523087">
    <property type="component" value="Unassembled WGS sequence"/>
</dbReference>
<evidence type="ECO:0000259" key="1">
    <source>
        <dbReference type="PROSITE" id="PS51186"/>
    </source>
</evidence>
<dbReference type="InterPro" id="IPR000182">
    <property type="entry name" value="GNAT_dom"/>
</dbReference>
<gene>
    <name evidence="2" type="ORF">HNR31_001058</name>
</gene>
<evidence type="ECO:0000313" key="3">
    <source>
        <dbReference type="Proteomes" id="UP000523087"/>
    </source>
</evidence>
<dbReference type="GO" id="GO:0030649">
    <property type="term" value="P:aminoglycoside antibiotic catabolic process"/>
    <property type="evidence" value="ECO:0007669"/>
    <property type="project" value="TreeGrafter"/>
</dbReference>
<dbReference type="Gene3D" id="3.40.630.30">
    <property type="match status" value="2"/>
</dbReference>
<dbReference type="Gene3D" id="3.30.1050.10">
    <property type="entry name" value="SCP2 sterol-binding domain"/>
    <property type="match status" value="1"/>
</dbReference>
<dbReference type="Pfam" id="PF13530">
    <property type="entry name" value="SCP2_2"/>
    <property type="match status" value="1"/>
</dbReference>
<reference evidence="2 3" key="1">
    <citation type="submission" date="2020-07" db="EMBL/GenBank/DDBJ databases">
        <title>Genomic Encyclopedia of Type Strains, Phase IV (KMG-IV): sequencing the most valuable type-strain genomes for metagenomic binning, comparative biology and taxonomic classification.</title>
        <authorList>
            <person name="Goeker M."/>
        </authorList>
    </citation>
    <scope>NUCLEOTIDE SEQUENCE [LARGE SCALE GENOMIC DNA]</scope>
    <source>
        <strain evidence="2 3">DSM 15730</strain>
    </source>
</reference>
<dbReference type="SUPFAM" id="SSF55729">
    <property type="entry name" value="Acyl-CoA N-acyltransferases (Nat)"/>
    <property type="match status" value="1"/>
</dbReference>
<dbReference type="InterPro" id="IPR025559">
    <property type="entry name" value="Eis_dom"/>
</dbReference>
<dbReference type="SUPFAM" id="SSF55718">
    <property type="entry name" value="SCP-like"/>
    <property type="match status" value="1"/>
</dbReference>
<dbReference type="EMBL" id="JACDUT010000002">
    <property type="protein sequence ID" value="MBA2874288.1"/>
    <property type="molecule type" value="Genomic_DNA"/>
</dbReference>